<evidence type="ECO:0000313" key="3">
    <source>
        <dbReference type="Proteomes" id="UP000544127"/>
    </source>
</evidence>
<name>A0A7K6BBV5_UPUEP</name>
<dbReference type="AlphaFoldDB" id="A0A7K6BBV5"/>
<accession>A0A7K6BBV5</accession>
<sequence length="203" mass="22554">NQVAVLERGLAAEHGRSLAAGGALRALQVAVGGAQARMVGACRARDRAYERLRLQQEAGQALWAELEAAQSARAGAELRAQEAEIQRRQREVDLERLREAVMVAQIAQRQAEQERDELAAQLPKPSSPVGLRDPKVLQAALKKLRDHNRQLSQQLLQREAQVVELRRELAAARLRAQEAAGACKQLKQEQQVLQSRLQHPRVL</sequence>
<evidence type="ECO:0000313" key="2">
    <source>
        <dbReference type="EMBL" id="NWU99484.1"/>
    </source>
</evidence>
<gene>
    <name evidence="2" type="primary">Myh10_1</name>
    <name evidence="2" type="ORF">UPUEPO_R14870</name>
</gene>
<protein>
    <submittedName>
        <fullName evidence="2">MYH10 protein</fullName>
    </submittedName>
</protein>
<feature type="non-terminal residue" evidence="2">
    <location>
        <position position="203"/>
    </location>
</feature>
<reference evidence="2 3" key="1">
    <citation type="submission" date="2019-09" db="EMBL/GenBank/DDBJ databases">
        <title>Bird 10,000 Genomes (B10K) Project - Family phase.</title>
        <authorList>
            <person name="Zhang G."/>
        </authorList>
    </citation>
    <scope>NUCLEOTIDE SEQUENCE [LARGE SCALE GENOMIC DNA]</scope>
    <source>
        <strain evidence="2">B10K-DU-012-37</strain>
    </source>
</reference>
<comment type="caution">
    <text evidence="2">The sequence shown here is derived from an EMBL/GenBank/DDBJ whole genome shotgun (WGS) entry which is preliminary data.</text>
</comment>
<feature type="region of interest" description="Disordered" evidence="1">
    <location>
        <begin position="114"/>
        <end position="133"/>
    </location>
</feature>
<feature type="non-terminal residue" evidence="2">
    <location>
        <position position="1"/>
    </location>
</feature>
<evidence type="ECO:0000256" key="1">
    <source>
        <dbReference type="SAM" id="MobiDB-lite"/>
    </source>
</evidence>
<organism evidence="2 3">
    <name type="scientific">Upupa epops</name>
    <name type="common">Eurasian hoopoe</name>
    <dbReference type="NCBI Taxonomy" id="57439"/>
    <lineage>
        <taxon>Eukaryota</taxon>
        <taxon>Metazoa</taxon>
        <taxon>Chordata</taxon>
        <taxon>Craniata</taxon>
        <taxon>Vertebrata</taxon>
        <taxon>Euteleostomi</taxon>
        <taxon>Archelosauria</taxon>
        <taxon>Archosauria</taxon>
        <taxon>Dinosauria</taxon>
        <taxon>Saurischia</taxon>
        <taxon>Theropoda</taxon>
        <taxon>Coelurosauria</taxon>
        <taxon>Aves</taxon>
        <taxon>Neognathae</taxon>
        <taxon>Neoaves</taxon>
        <taxon>Telluraves</taxon>
        <taxon>Coraciimorphae</taxon>
        <taxon>Bucerotiformes</taxon>
        <taxon>Upupidae</taxon>
        <taxon>Upupa</taxon>
    </lineage>
</organism>
<keyword evidence="3" id="KW-1185">Reference proteome</keyword>
<dbReference type="Proteomes" id="UP000544127">
    <property type="component" value="Unassembled WGS sequence"/>
</dbReference>
<dbReference type="OrthoDB" id="9398395at2759"/>
<proteinExistence type="predicted"/>
<dbReference type="EMBL" id="VZRI01011621">
    <property type="protein sequence ID" value="NWU99484.1"/>
    <property type="molecule type" value="Genomic_DNA"/>
</dbReference>